<organism evidence="9 10">
    <name type="scientific">Klebsiella pneumoniae</name>
    <dbReference type="NCBI Taxonomy" id="573"/>
    <lineage>
        <taxon>Bacteria</taxon>
        <taxon>Pseudomonadati</taxon>
        <taxon>Pseudomonadota</taxon>
        <taxon>Gammaproteobacteria</taxon>
        <taxon>Enterobacterales</taxon>
        <taxon>Enterobacteriaceae</taxon>
        <taxon>Klebsiella/Raoultella group</taxon>
        <taxon>Klebsiella</taxon>
        <taxon>Klebsiella pneumoniae complex</taxon>
    </lineage>
</organism>
<keyword evidence="4" id="KW-0997">Cell inner membrane</keyword>
<dbReference type="HAMAP" id="MF_01101">
    <property type="entry name" value="UPF0208"/>
    <property type="match status" value="1"/>
</dbReference>
<evidence type="ECO:0000313" key="9">
    <source>
        <dbReference type="EMBL" id="SQC40400.1"/>
    </source>
</evidence>
<name>A0A2X3GY74_KLEPN</name>
<protein>
    <recommendedName>
        <fullName evidence="8">UPF0208 membrane protein NCTC9128_06395</fullName>
    </recommendedName>
</protein>
<gene>
    <name evidence="9" type="primary">yfbV</name>
    <name evidence="9" type="ORF">NCTC9128_06395</name>
</gene>
<evidence type="ECO:0000256" key="8">
    <source>
        <dbReference type="HAMAP-Rule" id="MF_01101"/>
    </source>
</evidence>
<evidence type="ECO:0000256" key="4">
    <source>
        <dbReference type="ARBA" id="ARBA00022519"/>
    </source>
</evidence>
<keyword evidence="7 8" id="KW-0472">Membrane</keyword>
<dbReference type="GO" id="GO:0005886">
    <property type="term" value="C:plasma membrane"/>
    <property type="evidence" value="ECO:0007669"/>
    <property type="project" value="UniProtKB-SubCell"/>
</dbReference>
<evidence type="ECO:0000256" key="1">
    <source>
        <dbReference type="ARBA" id="ARBA00004429"/>
    </source>
</evidence>
<proteinExistence type="inferred from homology"/>
<dbReference type="NCBIfam" id="NF002493">
    <property type="entry name" value="PRK01816.1"/>
    <property type="match status" value="1"/>
</dbReference>
<comment type="subcellular location">
    <subcellularLocation>
        <location evidence="1">Cell inner membrane</location>
        <topology evidence="1">Multi-pass membrane protein</topology>
    </subcellularLocation>
    <subcellularLocation>
        <location evidence="8">Cell membrane</location>
        <topology evidence="8">Multi-pass membrane protein</topology>
    </subcellularLocation>
</comment>
<keyword evidence="5 8" id="KW-0812">Transmembrane</keyword>
<comment type="similarity">
    <text evidence="2 8">Belongs to the UPF0208 family.</text>
</comment>
<evidence type="ECO:0000256" key="2">
    <source>
        <dbReference type="ARBA" id="ARBA00009474"/>
    </source>
</evidence>
<keyword evidence="3 8" id="KW-1003">Cell membrane</keyword>
<dbReference type="AlphaFoldDB" id="A0A2X3GY74"/>
<dbReference type="EMBL" id="UAWN01000015">
    <property type="protein sequence ID" value="SQC40400.1"/>
    <property type="molecule type" value="Genomic_DNA"/>
</dbReference>
<dbReference type="Proteomes" id="UP000251088">
    <property type="component" value="Unassembled WGS sequence"/>
</dbReference>
<accession>A0A2X3GY74</accession>
<sequence>MSTPEKRPVSFFSLFNRGQHYAKTWPLDKRLAPVFIENRIIRATRYAIRIMPPIAIFYPLLADSSWRPAGPAVATALFALSLPMQGLWWLGKRSVTPLPPSILNWFYEVRGKLQEAGQALAPVEGKPDYQALADTLKRAFKQLDKTFLDDL</sequence>
<evidence type="ECO:0000256" key="6">
    <source>
        <dbReference type="ARBA" id="ARBA00022989"/>
    </source>
</evidence>
<evidence type="ECO:0000313" key="10">
    <source>
        <dbReference type="Proteomes" id="UP000251088"/>
    </source>
</evidence>
<evidence type="ECO:0000256" key="7">
    <source>
        <dbReference type="ARBA" id="ARBA00023136"/>
    </source>
</evidence>
<dbReference type="Pfam" id="PF04217">
    <property type="entry name" value="DUF412"/>
    <property type="match status" value="1"/>
</dbReference>
<dbReference type="InterPro" id="IPR007334">
    <property type="entry name" value="UPF0208"/>
</dbReference>
<reference evidence="9 10" key="1">
    <citation type="submission" date="2018-06" db="EMBL/GenBank/DDBJ databases">
        <authorList>
            <consortium name="Pathogen Informatics"/>
            <person name="Doyle S."/>
        </authorList>
    </citation>
    <scope>NUCLEOTIDE SEQUENCE [LARGE SCALE GENOMIC DNA]</scope>
    <source>
        <strain evidence="9 10">NCTC9128</strain>
    </source>
</reference>
<keyword evidence="6 8" id="KW-1133">Transmembrane helix</keyword>
<evidence type="ECO:0000256" key="5">
    <source>
        <dbReference type="ARBA" id="ARBA00022692"/>
    </source>
</evidence>
<evidence type="ECO:0000256" key="3">
    <source>
        <dbReference type="ARBA" id="ARBA00022475"/>
    </source>
</evidence>